<evidence type="ECO:0000256" key="3">
    <source>
        <dbReference type="ARBA" id="ARBA00009982"/>
    </source>
</evidence>
<comment type="similarity">
    <text evidence="3 11">Belongs to the TrpB family.</text>
</comment>
<comment type="pathway">
    <text evidence="2 11">Amino-acid biosynthesis; L-tryptophan biosynthesis; L-tryptophan from chorismate: step 5/5.</text>
</comment>
<evidence type="ECO:0000259" key="12">
    <source>
        <dbReference type="Pfam" id="PF00291"/>
    </source>
</evidence>
<accession>A0AAC9KB78</accession>
<evidence type="ECO:0000313" key="14">
    <source>
        <dbReference type="Proteomes" id="UP000182373"/>
    </source>
</evidence>
<reference evidence="14" key="1">
    <citation type="submission" date="2016-11" db="EMBL/GenBank/DDBJ databases">
        <title>Comparative genomic and phenotypic analysis of Granulibacter bethesdensis clinical isolates from patients with chronic granulomatous disease.</title>
        <authorList>
            <person name="Zarember K.A."/>
            <person name="Porcella S.F."/>
            <person name="Chu J."/>
            <person name="Ding L."/>
            <person name="Dahlstrom E."/>
            <person name="Barbian K."/>
            <person name="Martens C."/>
            <person name="Sykora L."/>
            <person name="Kramer S."/>
            <person name="Pettinato A.M."/>
            <person name="Hong H."/>
            <person name="Wald G."/>
            <person name="Berg L.J."/>
            <person name="Rogge L.S."/>
            <person name="Greenberg D.E."/>
            <person name="Falcone E.L."/>
            <person name="Neves J.F."/>
            <person name="Simoes M.J."/>
            <person name="Casal M."/>
            <person name="Rodriguez-Lopez F.C."/>
            <person name="Zelazny A."/>
            <person name="Gallin J.I."/>
            <person name="Holland S.M."/>
        </authorList>
    </citation>
    <scope>NUCLEOTIDE SEQUENCE [LARGE SCALE GENOMIC DNA]</scope>
    <source>
        <strain evidence="14">NIH9.1</strain>
    </source>
</reference>
<evidence type="ECO:0000256" key="10">
    <source>
        <dbReference type="ARBA" id="ARBA00049047"/>
    </source>
</evidence>
<evidence type="ECO:0000256" key="2">
    <source>
        <dbReference type="ARBA" id="ARBA00004733"/>
    </source>
</evidence>
<dbReference type="FunFam" id="3.40.50.1100:FF:000004">
    <property type="entry name" value="Tryptophan synthase beta chain"/>
    <property type="match status" value="1"/>
</dbReference>
<comment type="catalytic activity">
    <reaction evidence="10 11">
        <text>(1S,2R)-1-C-(indol-3-yl)glycerol 3-phosphate + L-serine = D-glyceraldehyde 3-phosphate + L-tryptophan + H2O</text>
        <dbReference type="Rhea" id="RHEA:10532"/>
        <dbReference type="ChEBI" id="CHEBI:15377"/>
        <dbReference type="ChEBI" id="CHEBI:33384"/>
        <dbReference type="ChEBI" id="CHEBI:57912"/>
        <dbReference type="ChEBI" id="CHEBI:58866"/>
        <dbReference type="ChEBI" id="CHEBI:59776"/>
        <dbReference type="EC" id="4.2.1.20"/>
    </reaction>
</comment>
<dbReference type="PIRSF" id="PIRSF001413">
    <property type="entry name" value="Trp_syn_beta"/>
    <property type="match status" value="1"/>
</dbReference>
<dbReference type="AlphaFoldDB" id="A0AAC9KB78"/>
<feature type="modified residue" description="N6-(pyridoxal phosphate)lysine" evidence="11">
    <location>
        <position position="100"/>
    </location>
</feature>
<dbReference type="PROSITE" id="PS00168">
    <property type="entry name" value="TRP_SYNTHASE_BETA"/>
    <property type="match status" value="1"/>
</dbReference>
<evidence type="ECO:0000256" key="5">
    <source>
        <dbReference type="ARBA" id="ARBA00022605"/>
    </source>
</evidence>
<comment type="function">
    <text evidence="11">The beta subunit is responsible for the synthesis of L-tryptophan from indole and L-serine.</text>
</comment>
<organism evidence="13 14">
    <name type="scientific">Granulibacter bethesdensis</name>
    <dbReference type="NCBI Taxonomy" id="364410"/>
    <lineage>
        <taxon>Bacteria</taxon>
        <taxon>Pseudomonadati</taxon>
        <taxon>Pseudomonadota</taxon>
        <taxon>Alphaproteobacteria</taxon>
        <taxon>Acetobacterales</taxon>
        <taxon>Acetobacteraceae</taxon>
        <taxon>Granulibacter</taxon>
    </lineage>
</organism>
<dbReference type="NCBIfam" id="TIGR00263">
    <property type="entry name" value="trpB"/>
    <property type="match status" value="1"/>
</dbReference>
<protein>
    <recommendedName>
        <fullName evidence="11">Tryptophan synthase beta chain</fullName>
        <ecNumber evidence="11">4.2.1.20</ecNumber>
    </recommendedName>
</protein>
<evidence type="ECO:0000256" key="8">
    <source>
        <dbReference type="ARBA" id="ARBA00023141"/>
    </source>
</evidence>
<dbReference type="GO" id="GO:0005737">
    <property type="term" value="C:cytoplasm"/>
    <property type="evidence" value="ECO:0007669"/>
    <property type="project" value="TreeGrafter"/>
</dbReference>
<dbReference type="InterPro" id="IPR036052">
    <property type="entry name" value="TrpB-like_PALP_sf"/>
</dbReference>
<sequence>MSIASSLPNSYRSGPDDHGRFGPFGGRFVAETLMPLILEVEKAWRAARNDAAFNAELDLLLKNYVGRPSPLWFARRLTEELGGAQVWLKREELNHTGSHKVNNCLGQILIARRMGKTRIIAETGAGQHGVATATVCALFGLPCTIYMGAVDVERQKPNVFRMRLLGAEVKAVTSGAATLKDAMNEALRDWVANVSDTYYLIGTVAGPHPYPAMVRDFQNIIGEETRAQMLAETGRLPDVATACIGGGSNAMGLFHPFLDDPSVRLIGVEAGGHGVETGEHAASLTGGRPGVLHGNRTYLLQDAEGQILEGHSISAGLDYPGIGPEHAWLHETGRVEYVSATDQEALGAFQLLTRTEGIIPALEPSHALAYVRKLAPTLGKDKTIVVNLSGRGDKDIFTVAEHLGVKL</sequence>
<evidence type="ECO:0000256" key="6">
    <source>
        <dbReference type="ARBA" id="ARBA00022822"/>
    </source>
</evidence>
<proteinExistence type="inferred from homology"/>
<keyword evidence="7 11" id="KW-0663">Pyridoxal phosphate</keyword>
<dbReference type="EC" id="4.2.1.20" evidence="11"/>
<evidence type="ECO:0000256" key="4">
    <source>
        <dbReference type="ARBA" id="ARBA00011270"/>
    </source>
</evidence>
<dbReference type="PANTHER" id="PTHR48077">
    <property type="entry name" value="TRYPTOPHAN SYNTHASE-RELATED"/>
    <property type="match status" value="1"/>
</dbReference>
<evidence type="ECO:0000256" key="1">
    <source>
        <dbReference type="ARBA" id="ARBA00001933"/>
    </source>
</evidence>
<dbReference type="SUPFAM" id="SSF53686">
    <property type="entry name" value="Tryptophan synthase beta subunit-like PLP-dependent enzymes"/>
    <property type="match status" value="1"/>
</dbReference>
<keyword evidence="5 11" id="KW-0028">Amino-acid biosynthesis</keyword>
<comment type="subunit">
    <text evidence="4 11">Tetramer of two alpha and two beta chains.</text>
</comment>
<dbReference type="InterPro" id="IPR023026">
    <property type="entry name" value="Trp_synth_beta/beta-like"/>
</dbReference>
<dbReference type="InterPro" id="IPR001926">
    <property type="entry name" value="TrpB-like_PALP"/>
</dbReference>
<evidence type="ECO:0000256" key="11">
    <source>
        <dbReference type="HAMAP-Rule" id="MF_00133"/>
    </source>
</evidence>
<keyword evidence="6 11" id="KW-0822">Tryptophan biosynthesis</keyword>
<dbReference type="Proteomes" id="UP000182373">
    <property type="component" value="Chromosome"/>
</dbReference>
<dbReference type="Pfam" id="PF00291">
    <property type="entry name" value="PALP"/>
    <property type="match status" value="1"/>
</dbReference>
<dbReference type="HAMAP" id="MF_00133">
    <property type="entry name" value="Trp_synth_beta"/>
    <property type="match status" value="1"/>
</dbReference>
<gene>
    <name evidence="11" type="primary">trpB</name>
    <name evidence="13" type="ORF">GbCGDNIH9_2015</name>
</gene>
<dbReference type="InterPro" id="IPR006654">
    <property type="entry name" value="Trp_synth_beta"/>
</dbReference>
<comment type="cofactor">
    <cofactor evidence="1 11">
        <name>pyridoxal 5'-phosphate</name>
        <dbReference type="ChEBI" id="CHEBI:597326"/>
    </cofactor>
</comment>
<dbReference type="Gene3D" id="3.40.50.1100">
    <property type="match status" value="2"/>
</dbReference>
<dbReference type="GO" id="GO:0004834">
    <property type="term" value="F:tryptophan synthase activity"/>
    <property type="evidence" value="ECO:0007669"/>
    <property type="project" value="UniProtKB-UniRule"/>
</dbReference>
<dbReference type="EMBL" id="CP018191">
    <property type="protein sequence ID" value="APH55331.1"/>
    <property type="molecule type" value="Genomic_DNA"/>
</dbReference>
<evidence type="ECO:0000313" key="13">
    <source>
        <dbReference type="EMBL" id="APH55331.1"/>
    </source>
</evidence>
<keyword evidence="8 11" id="KW-0057">Aromatic amino acid biosynthesis</keyword>
<evidence type="ECO:0000256" key="7">
    <source>
        <dbReference type="ARBA" id="ARBA00022898"/>
    </source>
</evidence>
<dbReference type="RefSeq" id="WP_408874678.1">
    <property type="nucleotide sequence ID" value="NZ_CP018191.1"/>
</dbReference>
<feature type="domain" description="Tryptophan synthase beta chain-like PALP" evidence="12">
    <location>
        <begin position="66"/>
        <end position="390"/>
    </location>
</feature>
<dbReference type="PANTHER" id="PTHR48077:SF3">
    <property type="entry name" value="TRYPTOPHAN SYNTHASE"/>
    <property type="match status" value="1"/>
</dbReference>
<keyword evidence="9 11" id="KW-0456">Lyase</keyword>
<dbReference type="InterPro" id="IPR006653">
    <property type="entry name" value="Trp_synth_b_CS"/>
</dbReference>
<dbReference type="CDD" id="cd06446">
    <property type="entry name" value="Trp-synth_B"/>
    <property type="match status" value="1"/>
</dbReference>
<name>A0AAC9KB78_9PROT</name>
<dbReference type="FunFam" id="3.40.50.1100:FF:000001">
    <property type="entry name" value="Tryptophan synthase beta chain"/>
    <property type="match status" value="1"/>
</dbReference>
<evidence type="ECO:0000256" key="9">
    <source>
        <dbReference type="ARBA" id="ARBA00023239"/>
    </source>
</evidence>